<keyword evidence="1" id="KW-0472">Membrane</keyword>
<keyword evidence="1" id="KW-0812">Transmembrane</keyword>
<gene>
    <name evidence="3" type="ORF">LX64_00885</name>
</gene>
<evidence type="ECO:0000313" key="4">
    <source>
        <dbReference type="Proteomes" id="UP000249547"/>
    </source>
</evidence>
<feature type="transmembrane region" description="Helical" evidence="1">
    <location>
        <begin position="266"/>
        <end position="285"/>
    </location>
</feature>
<dbReference type="EMBL" id="QLLL01000002">
    <property type="protein sequence ID" value="RAJ08238.1"/>
    <property type="molecule type" value="Genomic_DNA"/>
</dbReference>
<feature type="transmembrane region" description="Helical" evidence="1">
    <location>
        <begin position="145"/>
        <end position="169"/>
    </location>
</feature>
<feature type="transmembrane region" description="Helical" evidence="1">
    <location>
        <begin position="91"/>
        <end position="112"/>
    </location>
</feature>
<dbReference type="Proteomes" id="UP000249547">
    <property type="component" value="Unassembled WGS sequence"/>
</dbReference>
<keyword evidence="4" id="KW-1185">Reference proteome</keyword>
<dbReference type="GO" id="GO:0016020">
    <property type="term" value="C:membrane"/>
    <property type="evidence" value="ECO:0007669"/>
    <property type="project" value="InterPro"/>
</dbReference>
<organism evidence="3 4">
    <name type="scientific">Chitinophaga skermanii</name>
    <dbReference type="NCBI Taxonomy" id="331697"/>
    <lineage>
        <taxon>Bacteria</taxon>
        <taxon>Pseudomonadati</taxon>
        <taxon>Bacteroidota</taxon>
        <taxon>Chitinophagia</taxon>
        <taxon>Chitinophagales</taxon>
        <taxon>Chitinophagaceae</taxon>
        <taxon>Chitinophaga</taxon>
    </lineage>
</organism>
<sequence>MKYAIIVALGAISYGALSSFAKIAYGQGYTPAEVTFTQALLGTLILWSLTFFQKVTKGNIRIQFSWKLVLAGTTIGLSAYCFYLSVKFIPISLAIVLLMQVSWMSNLGEWIFFRKKMQVVDIICTLVIIVGTILAGNLLQTQQLHFSLVGIGLALAAAFIYTLYVLFVSKLGKDIPMLNKSALMMTGSSLVIFLINAPSIVQSTHFDVQLFHWGIFLALFGTVIPPICFTAGMPKIGPGLGAILLTLELPAVVLCAHFILGEEVSPLQIVGMILMMGAIIYLNLYKQRVQQQLSKPCLHSNL</sequence>
<reference evidence="3 4" key="1">
    <citation type="submission" date="2018-06" db="EMBL/GenBank/DDBJ databases">
        <title>Genomic Encyclopedia of Archaeal and Bacterial Type Strains, Phase II (KMG-II): from individual species to whole genera.</title>
        <authorList>
            <person name="Goeker M."/>
        </authorList>
    </citation>
    <scope>NUCLEOTIDE SEQUENCE [LARGE SCALE GENOMIC DNA]</scope>
    <source>
        <strain evidence="3 4">DSM 23857</strain>
    </source>
</reference>
<protein>
    <submittedName>
        <fullName evidence="3">Threonine/homoserine efflux transporter RhtA</fullName>
    </submittedName>
</protein>
<evidence type="ECO:0000313" key="3">
    <source>
        <dbReference type="EMBL" id="RAJ08238.1"/>
    </source>
</evidence>
<proteinExistence type="predicted"/>
<feature type="domain" description="EamA" evidence="2">
    <location>
        <begin position="3"/>
        <end position="135"/>
    </location>
</feature>
<accession>A0A327QWH0</accession>
<evidence type="ECO:0000256" key="1">
    <source>
        <dbReference type="SAM" id="Phobius"/>
    </source>
</evidence>
<dbReference type="PANTHER" id="PTHR22911:SF137">
    <property type="entry name" value="SOLUTE CARRIER FAMILY 35 MEMBER G2-RELATED"/>
    <property type="match status" value="1"/>
</dbReference>
<feature type="transmembrane region" description="Helical" evidence="1">
    <location>
        <begin position="64"/>
        <end position="85"/>
    </location>
</feature>
<dbReference type="SUPFAM" id="SSF103481">
    <property type="entry name" value="Multidrug resistance efflux transporter EmrE"/>
    <property type="match status" value="2"/>
</dbReference>
<feature type="transmembrane region" description="Helical" evidence="1">
    <location>
        <begin position="119"/>
        <end position="139"/>
    </location>
</feature>
<dbReference type="InterPro" id="IPR000620">
    <property type="entry name" value="EamA_dom"/>
</dbReference>
<feature type="transmembrane region" description="Helical" evidence="1">
    <location>
        <begin position="36"/>
        <end position="52"/>
    </location>
</feature>
<feature type="transmembrane region" description="Helical" evidence="1">
    <location>
        <begin position="181"/>
        <end position="201"/>
    </location>
</feature>
<dbReference type="InterPro" id="IPR037185">
    <property type="entry name" value="EmrE-like"/>
</dbReference>
<dbReference type="RefSeq" id="WP_111596405.1">
    <property type="nucleotide sequence ID" value="NZ_QLLL01000002.1"/>
</dbReference>
<dbReference type="PANTHER" id="PTHR22911">
    <property type="entry name" value="ACYL-MALONYL CONDENSING ENZYME-RELATED"/>
    <property type="match status" value="1"/>
</dbReference>
<feature type="transmembrane region" description="Helical" evidence="1">
    <location>
        <begin position="240"/>
        <end position="260"/>
    </location>
</feature>
<dbReference type="Pfam" id="PF00892">
    <property type="entry name" value="EamA"/>
    <property type="match status" value="2"/>
</dbReference>
<evidence type="ECO:0000259" key="2">
    <source>
        <dbReference type="Pfam" id="PF00892"/>
    </source>
</evidence>
<feature type="domain" description="EamA" evidence="2">
    <location>
        <begin position="149"/>
        <end position="283"/>
    </location>
</feature>
<name>A0A327QWH0_9BACT</name>
<feature type="transmembrane region" description="Helical" evidence="1">
    <location>
        <begin position="213"/>
        <end position="233"/>
    </location>
</feature>
<dbReference type="OrthoDB" id="3180815at2"/>
<comment type="caution">
    <text evidence="3">The sequence shown here is derived from an EMBL/GenBank/DDBJ whole genome shotgun (WGS) entry which is preliminary data.</text>
</comment>
<keyword evidence="1" id="KW-1133">Transmembrane helix</keyword>
<dbReference type="AlphaFoldDB" id="A0A327QWH0"/>